<reference evidence="3" key="1">
    <citation type="journal article" date="2013" name="Nat. Genet.">
        <title>The Capsella rubella genome and the genomic consequences of rapid mating system evolution.</title>
        <authorList>
            <person name="Slotte T."/>
            <person name="Hazzouri K.M."/>
            <person name="Agren J.A."/>
            <person name="Koenig D."/>
            <person name="Maumus F."/>
            <person name="Guo Y.L."/>
            <person name="Steige K."/>
            <person name="Platts A.E."/>
            <person name="Escobar J.S."/>
            <person name="Newman L.K."/>
            <person name="Wang W."/>
            <person name="Mandakova T."/>
            <person name="Vello E."/>
            <person name="Smith L.M."/>
            <person name="Henz S.R."/>
            <person name="Steffen J."/>
            <person name="Takuno S."/>
            <person name="Brandvain Y."/>
            <person name="Coop G."/>
            <person name="Andolfatto P."/>
            <person name="Hu T.T."/>
            <person name="Blanchette M."/>
            <person name="Clark R.M."/>
            <person name="Quesneville H."/>
            <person name="Nordborg M."/>
            <person name="Gaut B.S."/>
            <person name="Lysak M.A."/>
            <person name="Jenkins J."/>
            <person name="Grimwood J."/>
            <person name="Chapman J."/>
            <person name="Prochnik S."/>
            <person name="Shu S."/>
            <person name="Rokhsar D."/>
            <person name="Schmutz J."/>
            <person name="Weigel D."/>
            <person name="Wright S.I."/>
        </authorList>
    </citation>
    <scope>NUCLEOTIDE SEQUENCE [LARGE SCALE GENOMIC DNA]</scope>
    <source>
        <strain evidence="3">cv. Monte Gargano</strain>
    </source>
</reference>
<keyword evidence="3" id="KW-1185">Reference proteome</keyword>
<dbReference type="AlphaFoldDB" id="R0FWQ1"/>
<dbReference type="Proteomes" id="UP000029121">
    <property type="component" value="Unassembled WGS sequence"/>
</dbReference>
<dbReference type="KEGG" id="crb:17887769"/>
<feature type="compositionally biased region" description="Polar residues" evidence="1">
    <location>
        <begin position="189"/>
        <end position="200"/>
    </location>
</feature>
<dbReference type="eggNOG" id="ENOG502R1PG">
    <property type="taxonomic scope" value="Eukaryota"/>
</dbReference>
<dbReference type="OrthoDB" id="1106128at2759"/>
<evidence type="ECO:0000313" key="3">
    <source>
        <dbReference type="Proteomes" id="UP000029121"/>
    </source>
</evidence>
<evidence type="ECO:0000313" key="2">
    <source>
        <dbReference type="EMBL" id="EOA27397.1"/>
    </source>
</evidence>
<feature type="region of interest" description="Disordered" evidence="1">
    <location>
        <begin position="64"/>
        <end position="209"/>
    </location>
</feature>
<dbReference type="EMBL" id="KB870808">
    <property type="protein sequence ID" value="EOA27397.1"/>
    <property type="molecule type" value="Genomic_DNA"/>
</dbReference>
<feature type="compositionally biased region" description="Polar residues" evidence="1">
    <location>
        <begin position="120"/>
        <end position="152"/>
    </location>
</feature>
<feature type="compositionally biased region" description="Polar residues" evidence="1">
    <location>
        <begin position="31"/>
        <end position="45"/>
    </location>
</feature>
<accession>R0FWQ1</accession>
<feature type="compositionally biased region" description="Polar residues" evidence="1">
    <location>
        <begin position="162"/>
        <end position="179"/>
    </location>
</feature>
<feature type="region of interest" description="Disordered" evidence="1">
    <location>
        <begin position="23"/>
        <end position="45"/>
    </location>
</feature>
<evidence type="ECO:0000256" key="1">
    <source>
        <dbReference type="SAM" id="MobiDB-lite"/>
    </source>
</evidence>
<proteinExistence type="predicted"/>
<protein>
    <submittedName>
        <fullName evidence="2">Uncharacterized protein</fullName>
    </submittedName>
</protein>
<dbReference type="STRING" id="81985.R0FWQ1"/>
<dbReference type="PANTHER" id="PTHR38221:SF1">
    <property type="entry name" value="OVULE PROTEIN"/>
    <property type="match status" value="1"/>
</dbReference>
<gene>
    <name evidence="2" type="ORF">CARUB_v10023529mg</name>
</gene>
<name>R0FWQ1_9BRAS</name>
<dbReference type="PANTHER" id="PTHR38221">
    <property type="entry name" value="BNAA04G14260D PROTEIN"/>
    <property type="match status" value="1"/>
</dbReference>
<organism evidence="2 3">
    <name type="scientific">Capsella rubella</name>
    <dbReference type="NCBI Taxonomy" id="81985"/>
    <lineage>
        <taxon>Eukaryota</taxon>
        <taxon>Viridiplantae</taxon>
        <taxon>Streptophyta</taxon>
        <taxon>Embryophyta</taxon>
        <taxon>Tracheophyta</taxon>
        <taxon>Spermatophyta</taxon>
        <taxon>Magnoliopsida</taxon>
        <taxon>eudicotyledons</taxon>
        <taxon>Gunneridae</taxon>
        <taxon>Pentapetalae</taxon>
        <taxon>rosids</taxon>
        <taxon>malvids</taxon>
        <taxon>Brassicales</taxon>
        <taxon>Brassicaceae</taxon>
        <taxon>Camelineae</taxon>
        <taxon>Capsella</taxon>
    </lineage>
</organism>
<sequence length="351" mass="37103">MAENAGSDSSELESITSSQRSYLKNCPFAGQETSPTKSTDSNNTEVLGNLISPAVLKTPVLSFSTPTSLDSINEDVFRTPPENASLSSPADSEPGVRVSEVKSQKGSNLKSPYSYAETMLLSSPPSENFRVSVSNSKSPYSTAEKTPVSASPSEKVRVLGMNSKSPSSTPETAPVTASPSEKVRIFETNLKSPCSTTETAPVSAPPSEKVRVLETNLKSPSSTAATKPVSGSPSNKVRVLETDVHFDSVSLSSPPSVAAGDVLGSTMGLKNPIFDYVANNGALKSPERVLNLGSASTTKGIKVSKPDGSDEVIPFKEIIEALLRNSGEDLNERDENVSCVEILKQWGLKFP</sequence>